<dbReference type="Pfam" id="PF09084">
    <property type="entry name" value="NMT1"/>
    <property type="match status" value="1"/>
</dbReference>
<sequence>MVPGTCSQGESHRLLAGLVFILLLLIFFSISRPVEAKIRVAYSSVSGVFMGLFVAQDAGYFAQQDLDVEILYIASGTTMTQALLGGDVQMGFGGGVGAIRSKSQGADLVIVGISVDRMSFSIYGRKEVRTPADLKGRKLGVTRFGGAPDVWARIVLSRLAMVPEKDVPLIQMGGQPQILAGLAGGGIDAGVLSPPMLFKAADLGYHEVISFQSSPIPFPHMALVTSGAYAAKREDEVERLLRAYVIGVHRVKTDPVFTKKTLGKYTKVQDTKVLDRTYDLWNGEIQRGLSLSEEALNGAIADVAKTDSKVRNLPRESFLNPVFVKRLEASGLLEKLYGKN</sequence>
<organism evidence="2 3">
    <name type="scientific">Tectimicrobiota bacterium</name>
    <dbReference type="NCBI Taxonomy" id="2528274"/>
    <lineage>
        <taxon>Bacteria</taxon>
        <taxon>Pseudomonadati</taxon>
        <taxon>Nitrospinota/Tectimicrobiota group</taxon>
        <taxon>Candidatus Tectimicrobiota</taxon>
    </lineage>
</organism>
<gene>
    <name evidence="2" type="ORF">HYY65_02460</name>
</gene>
<name>A0A932GMX8_UNCTE</name>
<evidence type="ECO:0000313" key="3">
    <source>
        <dbReference type="Proteomes" id="UP000741360"/>
    </source>
</evidence>
<dbReference type="PANTHER" id="PTHR30024">
    <property type="entry name" value="ALIPHATIC SULFONATES-BINDING PROTEIN-RELATED"/>
    <property type="match status" value="1"/>
</dbReference>
<dbReference type="InterPro" id="IPR015168">
    <property type="entry name" value="SsuA/THI5"/>
</dbReference>
<comment type="caution">
    <text evidence="2">The sequence shown here is derived from an EMBL/GenBank/DDBJ whole genome shotgun (WGS) entry which is preliminary data.</text>
</comment>
<dbReference type="Gene3D" id="3.40.190.10">
    <property type="entry name" value="Periplasmic binding protein-like II"/>
    <property type="match status" value="2"/>
</dbReference>
<accession>A0A932GMX8</accession>
<protein>
    <submittedName>
        <fullName evidence="2">ABC transporter substrate-binding protein</fullName>
    </submittedName>
</protein>
<proteinExistence type="predicted"/>
<reference evidence="2" key="1">
    <citation type="submission" date="2020-07" db="EMBL/GenBank/DDBJ databases">
        <title>Huge and variable diversity of episymbiotic CPR bacteria and DPANN archaea in groundwater ecosystems.</title>
        <authorList>
            <person name="He C.Y."/>
            <person name="Keren R."/>
            <person name="Whittaker M."/>
            <person name="Farag I.F."/>
            <person name="Doudna J."/>
            <person name="Cate J.H.D."/>
            <person name="Banfield J.F."/>
        </authorList>
    </citation>
    <scope>NUCLEOTIDE SEQUENCE</scope>
    <source>
        <strain evidence="2">NC_groundwater_717_Ag_S-0.2um_59_8</strain>
    </source>
</reference>
<evidence type="ECO:0000259" key="1">
    <source>
        <dbReference type="Pfam" id="PF09084"/>
    </source>
</evidence>
<dbReference type="EMBL" id="JACPSX010000042">
    <property type="protein sequence ID" value="MBI3013936.1"/>
    <property type="molecule type" value="Genomic_DNA"/>
</dbReference>
<dbReference type="AlphaFoldDB" id="A0A932GMX8"/>
<evidence type="ECO:0000313" key="2">
    <source>
        <dbReference type="EMBL" id="MBI3013936.1"/>
    </source>
</evidence>
<dbReference type="Proteomes" id="UP000741360">
    <property type="component" value="Unassembled WGS sequence"/>
</dbReference>
<dbReference type="SUPFAM" id="SSF53850">
    <property type="entry name" value="Periplasmic binding protein-like II"/>
    <property type="match status" value="1"/>
</dbReference>
<feature type="domain" description="SsuA/THI5-like" evidence="1">
    <location>
        <begin position="49"/>
        <end position="255"/>
    </location>
</feature>